<dbReference type="PANTHER" id="PTHR32322">
    <property type="entry name" value="INNER MEMBRANE TRANSPORTER"/>
    <property type="match status" value="1"/>
</dbReference>
<organism evidence="8 9">
    <name type="scientific">Bradyrhizobium erythrophlei</name>
    <dbReference type="NCBI Taxonomy" id="1437360"/>
    <lineage>
        <taxon>Bacteria</taxon>
        <taxon>Pseudomonadati</taxon>
        <taxon>Pseudomonadota</taxon>
        <taxon>Alphaproteobacteria</taxon>
        <taxon>Hyphomicrobiales</taxon>
        <taxon>Nitrobacteraceae</taxon>
        <taxon>Bradyrhizobium</taxon>
    </lineage>
</organism>
<keyword evidence="9" id="KW-1185">Reference proteome</keyword>
<reference evidence="9" key="1">
    <citation type="submission" date="2016-11" db="EMBL/GenBank/DDBJ databases">
        <authorList>
            <person name="Varghese N."/>
            <person name="Submissions S."/>
        </authorList>
    </citation>
    <scope>NUCLEOTIDE SEQUENCE [LARGE SCALE GENOMIC DNA]</scope>
    <source>
        <strain evidence="9">GAS401</strain>
    </source>
</reference>
<proteinExistence type="predicted"/>
<evidence type="ECO:0000256" key="4">
    <source>
        <dbReference type="ARBA" id="ARBA00022989"/>
    </source>
</evidence>
<keyword evidence="5 6" id="KW-0472">Membrane</keyword>
<dbReference type="AlphaFoldDB" id="A0A1M7UF41"/>
<evidence type="ECO:0000259" key="7">
    <source>
        <dbReference type="Pfam" id="PF00892"/>
    </source>
</evidence>
<evidence type="ECO:0000256" key="1">
    <source>
        <dbReference type="ARBA" id="ARBA00004651"/>
    </source>
</evidence>
<feature type="transmembrane region" description="Helical" evidence="6">
    <location>
        <begin position="219"/>
        <end position="240"/>
    </location>
</feature>
<comment type="subcellular location">
    <subcellularLocation>
        <location evidence="1">Cell membrane</location>
        <topology evidence="1">Multi-pass membrane protein</topology>
    </subcellularLocation>
</comment>
<dbReference type="GO" id="GO:0005886">
    <property type="term" value="C:plasma membrane"/>
    <property type="evidence" value="ECO:0007669"/>
    <property type="project" value="UniProtKB-SubCell"/>
</dbReference>
<dbReference type="SUPFAM" id="SSF103481">
    <property type="entry name" value="Multidrug resistance efflux transporter EmrE"/>
    <property type="match status" value="2"/>
</dbReference>
<accession>A0A1M7UF41</accession>
<feature type="transmembrane region" description="Helical" evidence="6">
    <location>
        <begin position="101"/>
        <end position="120"/>
    </location>
</feature>
<dbReference type="EMBL" id="LT670849">
    <property type="protein sequence ID" value="SHN81652.1"/>
    <property type="molecule type" value="Genomic_DNA"/>
</dbReference>
<feature type="transmembrane region" description="Helical" evidence="6">
    <location>
        <begin position="252"/>
        <end position="270"/>
    </location>
</feature>
<dbReference type="RefSeq" id="WP_072821619.1">
    <property type="nucleotide sequence ID" value="NZ_LT670849.1"/>
</dbReference>
<keyword evidence="2" id="KW-1003">Cell membrane</keyword>
<evidence type="ECO:0000256" key="2">
    <source>
        <dbReference type="ARBA" id="ARBA00022475"/>
    </source>
</evidence>
<evidence type="ECO:0000256" key="5">
    <source>
        <dbReference type="ARBA" id="ARBA00023136"/>
    </source>
</evidence>
<feature type="transmembrane region" description="Helical" evidence="6">
    <location>
        <begin position="276"/>
        <end position="294"/>
    </location>
</feature>
<evidence type="ECO:0000256" key="3">
    <source>
        <dbReference type="ARBA" id="ARBA00022692"/>
    </source>
</evidence>
<keyword evidence="4 6" id="KW-1133">Transmembrane helix</keyword>
<dbReference type="Proteomes" id="UP000184096">
    <property type="component" value="Chromosome I"/>
</dbReference>
<dbReference type="InterPro" id="IPR000620">
    <property type="entry name" value="EamA_dom"/>
</dbReference>
<dbReference type="PANTHER" id="PTHR32322:SF18">
    <property type="entry name" value="S-ADENOSYLMETHIONINE_S-ADENOSYLHOMOCYSTEINE TRANSPORTER"/>
    <property type="match status" value="1"/>
</dbReference>
<gene>
    <name evidence="8" type="ORF">SAMN05444170_4831</name>
</gene>
<feature type="transmembrane region" description="Helical" evidence="6">
    <location>
        <begin position="71"/>
        <end position="95"/>
    </location>
</feature>
<evidence type="ECO:0000313" key="9">
    <source>
        <dbReference type="Proteomes" id="UP000184096"/>
    </source>
</evidence>
<dbReference type="Pfam" id="PF00892">
    <property type="entry name" value="EamA"/>
    <property type="match status" value="2"/>
</dbReference>
<evidence type="ECO:0000313" key="8">
    <source>
        <dbReference type="EMBL" id="SHN81652.1"/>
    </source>
</evidence>
<keyword evidence="3 6" id="KW-0812">Transmembrane</keyword>
<dbReference type="InterPro" id="IPR037185">
    <property type="entry name" value="EmrE-like"/>
</dbReference>
<sequence>MPQPTLSYARALALLAVVVLAWGFNWPVTKTIVREMSPLWSTTARAAIATIALAVLLWWRGEFIIPKRGDVPVVLSTSLLHMTAYSALVAAGIQYLPAGRAIVLGYTTPIWVTLGARVFLGEAISLGRAIGAGLGLAGLLLIFSPASLDWHDKAAMIGSGIITLAAICWAANIVYVRAHRWISTPFQLVFWQLLLSTLVLAGTAMLVDGMPHVARTPRLVALLSFSGLICTALAHWAMLVVNRSLPAVTTSLGLLATPAIGILCGVAFLGEAFDPSLSMALVLIAGGIATGILSDRPRSR</sequence>
<name>A0A1M7UF41_9BRAD</name>
<dbReference type="InterPro" id="IPR050638">
    <property type="entry name" value="AA-Vitamin_Transporters"/>
</dbReference>
<feature type="transmembrane region" description="Helical" evidence="6">
    <location>
        <begin position="188"/>
        <end position="207"/>
    </location>
</feature>
<evidence type="ECO:0000256" key="6">
    <source>
        <dbReference type="SAM" id="Phobius"/>
    </source>
</evidence>
<protein>
    <submittedName>
        <fullName evidence="8">Threonine/homoserine efflux transporter RhtA</fullName>
    </submittedName>
</protein>
<feature type="domain" description="EamA" evidence="7">
    <location>
        <begin position="12"/>
        <end position="143"/>
    </location>
</feature>
<feature type="transmembrane region" description="Helical" evidence="6">
    <location>
        <begin position="154"/>
        <end position="176"/>
    </location>
</feature>
<feature type="domain" description="EamA" evidence="7">
    <location>
        <begin position="158"/>
        <end position="289"/>
    </location>
</feature>
<feature type="transmembrane region" description="Helical" evidence="6">
    <location>
        <begin position="129"/>
        <end position="148"/>
    </location>
</feature>
<dbReference type="OrthoDB" id="7850605at2"/>
<feature type="transmembrane region" description="Helical" evidence="6">
    <location>
        <begin position="39"/>
        <end position="59"/>
    </location>
</feature>